<dbReference type="RefSeq" id="WP_109358569.1">
    <property type="nucleotide sequence ID" value="NZ_QFRJ01000002.1"/>
</dbReference>
<dbReference type="Proteomes" id="UP000245370">
    <property type="component" value="Unassembled WGS sequence"/>
</dbReference>
<reference evidence="1 2" key="1">
    <citation type="submission" date="2018-05" db="EMBL/GenBank/DDBJ databases">
        <title>Brumimicrobium oceani sp. nov., isolated from coastal sediment.</title>
        <authorList>
            <person name="Kou Y."/>
        </authorList>
    </citation>
    <scope>NUCLEOTIDE SEQUENCE [LARGE SCALE GENOMIC DNA]</scope>
    <source>
        <strain evidence="1 2">C305</strain>
    </source>
</reference>
<gene>
    <name evidence="1" type="ORF">DIT68_04265</name>
</gene>
<dbReference type="AlphaFoldDB" id="A0A2U2XF81"/>
<dbReference type="EMBL" id="QFRJ01000002">
    <property type="protein sequence ID" value="PWH86458.1"/>
    <property type="molecule type" value="Genomic_DNA"/>
</dbReference>
<accession>A0A2U2XF81</accession>
<comment type="caution">
    <text evidence="1">The sequence shown here is derived from an EMBL/GenBank/DDBJ whole genome shotgun (WGS) entry which is preliminary data.</text>
</comment>
<proteinExistence type="predicted"/>
<keyword evidence="2" id="KW-1185">Reference proteome</keyword>
<evidence type="ECO:0000313" key="1">
    <source>
        <dbReference type="EMBL" id="PWH86458.1"/>
    </source>
</evidence>
<protein>
    <submittedName>
        <fullName evidence="1">Uncharacterized protein</fullName>
    </submittedName>
</protein>
<organism evidence="1 2">
    <name type="scientific">Brumimicrobium oceani</name>
    <dbReference type="NCBI Taxonomy" id="2100725"/>
    <lineage>
        <taxon>Bacteria</taxon>
        <taxon>Pseudomonadati</taxon>
        <taxon>Bacteroidota</taxon>
        <taxon>Flavobacteriia</taxon>
        <taxon>Flavobacteriales</taxon>
        <taxon>Crocinitomicaceae</taxon>
        <taxon>Brumimicrobium</taxon>
    </lineage>
</organism>
<evidence type="ECO:0000313" key="2">
    <source>
        <dbReference type="Proteomes" id="UP000245370"/>
    </source>
</evidence>
<reference evidence="1 2" key="2">
    <citation type="submission" date="2018-05" db="EMBL/GenBank/DDBJ databases">
        <authorList>
            <person name="Lanie J.A."/>
            <person name="Ng W.-L."/>
            <person name="Kazmierczak K.M."/>
            <person name="Andrzejewski T.M."/>
            <person name="Davidsen T.M."/>
            <person name="Wayne K.J."/>
            <person name="Tettelin H."/>
            <person name="Glass J.I."/>
            <person name="Rusch D."/>
            <person name="Podicherti R."/>
            <person name="Tsui H.-C.T."/>
            <person name="Winkler M.E."/>
        </authorList>
    </citation>
    <scope>NUCLEOTIDE SEQUENCE [LARGE SCALE GENOMIC DNA]</scope>
    <source>
        <strain evidence="1 2">C305</strain>
    </source>
</reference>
<sequence length="113" mass="12298">MKLVLTYAYLSVEVVQRNYSDFHLSVLIFFVGELSTVINDIGKTIVLIFSNGVISSPSCLPTTETKKYAPEAIQTAPIKSIGALYLNSSMSPRVKVKLSISVKLISLCIVSAL</sequence>
<name>A0A2U2XF81_9FLAO</name>